<dbReference type="InterPro" id="IPR032386">
    <property type="entry name" value="FlgT_M"/>
</dbReference>
<dbReference type="InterPro" id="IPR038165">
    <property type="entry name" value="FlgT_C_sf"/>
</dbReference>
<dbReference type="Pfam" id="PF16538">
    <property type="entry name" value="FlgT_C"/>
    <property type="match status" value="1"/>
</dbReference>
<dbReference type="RefSeq" id="WP_090725068.1">
    <property type="nucleotide sequence ID" value="NZ_FOOU01000002.1"/>
</dbReference>
<dbReference type="Pfam" id="PF16548">
    <property type="entry name" value="FlgT_N"/>
    <property type="match status" value="1"/>
</dbReference>
<evidence type="ECO:0000313" key="5">
    <source>
        <dbReference type="EMBL" id="SFF99914.1"/>
    </source>
</evidence>
<dbReference type="Gene3D" id="3.30.1660.40">
    <property type="entry name" value="FlgT, N-terminal domain"/>
    <property type="match status" value="1"/>
</dbReference>
<dbReference type="Gene3D" id="3.40.50.10610">
    <property type="entry name" value="ABC-type transport auxiliary lipoprotein component"/>
    <property type="match status" value="1"/>
</dbReference>
<feature type="domain" description="Flagellar assembly protein T C-terminal" evidence="2">
    <location>
        <begin position="331"/>
        <end position="403"/>
    </location>
</feature>
<organism evidence="5 6">
    <name type="scientific">Neptunomonas qingdaonensis</name>
    <dbReference type="NCBI Taxonomy" id="1045558"/>
    <lineage>
        <taxon>Bacteria</taxon>
        <taxon>Pseudomonadati</taxon>
        <taxon>Pseudomonadota</taxon>
        <taxon>Gammaproteobacteria</taxon>
        <taxon>Oceanospirillales</taxon>
        <taxon>Oceanospirillaceae</taxon>
        <taxon>Neptunomonas</taxon>
    </lineage>
</organism>
<keyword evidence="5" id="KW-0966">Cell projection</keyword>
<keyword evidence="6" id="KW-1185">Reference proteome</keyword>
<dbReference type="InterPro" id="IPR038180">
    <property type="entry name" value="FlgT_N_sf"/>
</dbReference>
<evidence type="ECO:0000313" key="6">
    <source>
        <dbReference type="Proteomes" id="UP000198623"/>
    </source>
</evidence>
<dbReference type="OrthoDB" id="8778507at2"/>
<dbReference type="Pfam" id="PF16539">
    <property type="entry name" value="FlgT_M"/>
    <property type="match status" value="1"/>
</dbReference>
<feature type="signal peptide" evidence="1">
    <location>
        <begin position="1"/>
        <end position="23"/>
    </location>
</feature>
<evidence type="ECO:0000259" key="4">
    <source>
        <dbReference type="Pfam" id="PF16548"/>
    </source>
</evidence>
<dbReference type="Proteomes" id="UP000198623">
    <property type="component" value="Unassembled WGS sequence"/>
</dbReference>
<evidence type="ECO:0000259" key="2">
    <source>
        <dbReference type="Pfam" id="PF16538"/>
    </source>
</evidence>
<dbReference type="InterPro" id="IPR032388">
    <property type="entry name" value="FlgT_C"/>
</dbReference>
<evidence type="ECO:0000256" key="1">
    <source>
        <dbReference type="SAM" id="SignalP"/>
    </source>
</evidence>
<name>A0A1I2N7R9_9GAMM</name>
<keyword evidence="5" id="KW-0969">Cilium</keyword>
<dbReference type="Gene3D" id="2.40.10.410">
    <property type="entry name" value="FlgT, C-terminal domain"/>
    <property type="match status" value="1"/>
</dbReference>
<gene>
    <name evidence="5" type="ORF">SAMN05216175_102355</name>
</gene>
<dbReference type="InterPro" id="IPR032370">
    <property type="entry name" value="FlgT_N"/>
</dbReference>
<dbReference type="AlphaFoldDB" id="A0A1I2N7R9"/>
<protein>
    <submittedName>
        <fullName evidence="5">Flagellar assembly protein T, C-terminal domain</fullName>
    </submittedName>
</protein>
<evidence type="ECO:0000259" key="3">
    <source>
        <dbReference type="Pfam" id="PF16539"/>
    </source>
</evidence>
<accession>A0A1I2N7R9</accession>
<feature type="domain" description="Flagellar assembly protein T N-terminal" evidence="4">
    <location>
        <begin position="25"/>
        <end position="109"/>
    </location>
</feature>
<feature type="domain" description="Flagellar assembly protein T middle" evidence="3">
    <location>
        <begin position="122"/>
        <end position="284"/>
    </location>
</feature>
<keyword evidence="1" id="KW-0732">Signal</keyword>
<reference evidence="6" key="1">
    <citation type="submission" date="2016-10" db="EMBL/GenBank/DDBJ databases">
        <authorList>
            <person name="Varghese N."/>
            <person name="Submissions S."/>
        </authorList>
    </citation>
    <scope>NUCLEOTIDE SEQUENCE [LARGE SCALE GENOMIC DNA]</scope>
    <source>
        <strain evidence="6">CGMCC 1.10971</strain>
    </source>
</reference>
<sequence>MLRHFQEYLLSLVLLLSSFHAYATTVEATGQAFIYNSDLTKAREQAISDAKQQASLQAAAYISSTQQLEDGILEIDNMRISTMGSLSNIEILEEKLIGNKLHVRIRADIDTKTTCSNGNSGNSFRKTIAVAAFPLEHPTQANLGNIRNIESSLASQLTTRLNSYDGISALNAGNLLLHKQLGTATSRQLDDGTLTTMMAYTQQLDSQFIVSGIIRDVSMNTPGTINEKNWLIDTYNKLDYKSKKHLRNFSLDLFIHDGFSGTLLEQKHYATQGRWNLAPTEKTGFATPAFLNSDYGQSINKLLDEISLDLSKSLRCLPFSARITRTQESDLWINAGKQSGLKRGDKLTVYRKTMFYNQTSQTTTELINTRLTMIVDDVQATTVKGHINGSTAQHNIQPDDIVMFW</sequence>
<feature type="chain" id="PRO_5011572247" evidence="1">
    <location>
        <begin position="24"/>
        <end position="405"/>
    </location>
</feature>
<dbReference type="STRING" id="1045558.SAMN05216175_102355"/>
<dbReference type="EMBL" id="FOOU01000002">
    <property type="protein sequence ID" value="SFF99914.1"/>
    <property type="molecule type" value="Genomic_DNA"/>
</dbReference>
<proteinExistence type="predicted"/>
<keyword evidence="5" id="KW-0282">Flagellum</keyword>